<dbReference type="Gene3D" id="2.60.40.10">
    <property type="entry name" value="Immunoglobulins"/>
    <property type="match status" value="1"/>
</dbReference>
<dbReference type="GO" id="GO:0005975">
    <property type="term" value="P:carbohydrate metabolic process"/>
    <property type="evidence" value="ECO:0007669"/>
    <property type="project" value="InterPro"/>
</dbReference>
<proteinExistence type="predicted"/>
<dbReference type="Gene3D" id="1.50.10.10">
    <property type="match status" value="1"/>
</dbReference>
<keyword evidence="9" id="KW-1185">Reference proteome</keyword>
<protein>
    <recommendedName>
        <fullName evidence="2">alpha-L-rhamnosidase</fullName>
        <ecNumber evidence="2">3.2.1.40</ecNumber>
    </recommendedName>
</protein>
<keyword evidence="3" id="KW-0378">Hydrolase</keyword>
<dbReference type="AlphaFoldDB" id="A0A1M6JDD8"/>
<dbReference type="InterPro" id="IPR008902">
    <property type="entry name" value="Rhamnosid_concanavalin"/>
</dbReference>
<sequence length="874" mass="99822">MKIKQMKVQNLNNPLGIGTKQPILSYLPDNTKTDQCQCAYRILVSSTKQGLEMDIGDLWDTGKRMGSENFGIVYEGKEMASRQKAYWKVKIWDESDRESEWSDISCWEMGLLNASDWTGSWIGQGDEFGGNKSSSPMLIHDFKITREPIEYARLYISGLGLFKAYMNGAELDDTLFDPGESDAGKTVYYVTYDITSFLQKGWNTLGVLLGNGQYTNYLVNPVMTLPDGQELPEHRYQKNDGKVFRPGICGDKKMIAQVEVVYGDGQREIIAVSDEDWSWKESPIMFQNWYGGEDYDGTLEIEDWFKPADREKDWLQASIMQPPGGKLVAREFLPIKIINREHPSSVTKLNNGNWLVDMGRNGAGFPELHLNGTTPEMRGTWIKMYPAELLREDGSGVSQASCTQSWSEKYHCSIVNSYRVKGIGKECWHPIFAYQGFQYLEVEGFPGEPSIENFRYCIVRTENEKNGSFYSSDKLLNQINDLVEHSIESNMFSAFTDCPQIEKLGWIETSHLMFRSMAGSYDIRSWMKKIIHDILDSQISEEEALIPGNEPAGYVPAIIPEYQRIIGLHKDPNWSGACIFTPWNYYWYYGDITVLKEAYPVMKKYLDYLGGYTNNGILENYAQMGEWGELNETTPKVLVATCSYYRMLDTVSRISELLGEASDCILYKQLAEQVRWSFHKHPLCYNPSRGVYGNGSQSSYGCVLYNGLVPEDSKKDTLDKLVEAVRIRDYHLSSGEVGLKQVFIALAENGRSDIVYKMVMNKTSPSYRFFADLGLTTLPEYWNCEELWQGMERSRNHAMMGHVKEWLTYYMLGIKQLEPAFKKVAVKPFLPDEVNELKGTLVCPYGEISVQYKREKEGIKTKIILPPGVQIVEL</sequence>
<evidence type="ECO:0000256" key="3">
    <source>
        <dbReference type="ARBA" id="ARBA00022801"/>
    </source>
</evidence>
<dbReference type="InterPro" id="IPR012341">
    <property type="entry name" value="6hp_glycosidase-like_sf"/>
</dbReference>
<name>A0A1M6JDD8_9FIRM</name>
<dbReference type="Gene3D" id="2.60.120.260">
    <property type="entry name" value="Galactose-binding domain-like"/>
    <property type="match status" value="2"/>
</dbReference>
<dbReference type="GO" id="GO:0030596">
    <property type="term" value="F:alpha-L-rhamnosidase activity"/>
    <property type="evidence" value="ECO:0007669"/>
    <property type="project" value="UniProtKB-EC"/>
</dbReference>
<dbReference type="Pfam" id="PF08531">
    <property type="entry name" value="Bac_rhamnosid_N"/>
    <property type="match status" value="1"/>
</dbReference>
<dbReference type="Pfam" id="PF17389">
    <property type="entry name" value="Bac_rhamnosid6H"/>
    <property type="match status" value="1"/>
</dbReference>
<dbReference type="InterPro" id="IPR013783">
    <property type="entry name" value="Ig-like_fold"/>
</dbReference>
<feature type="domain" description="Alpha-L-rhamnosidase six-hairpin glycosidase" evidence="6">
    <location>
        <begin position="465"/>
        <end position="808"/>
    </location>
</feature>
<dbReference type="STRING" id="1121322.SAMN02745136_00037"/>
<dbReference type="InterPro" id="IPR035396">
    <property type="entry name" value="Bac_rhamnosid6H"/>
</dbReference>
<dbReference type="OrthoDB" id="9761045at2"/>
<dbReference type="InterPro" id="IPR035398">
    <property type="entry name" value="Bac_rhamnosid_C"/>
</dbReference>
<evidence type="ECO:0000256" key="2">
    <source>
        <dbReference type="ARBA" id="ARBA00012652"/>
    </source>
</evidence>
<evidence type="ECO:0000259" key="6">
    <source>
        <dbReference type="Pfam" id="PF17389"/>
    </source>
</evidence>
<dbReference type="PIRSF" id="PIRSF010631">
    <property type="entry name" value="A-rhamnsds"/>
    <property type="match status" value="1"/>
</dbReference>
<dbReference type="RefSeq" id="WP_073271624.1">
    <property type="nucleotide sequence ID" value="NZ_FRAC01000006.1"/>
</dbReference>
<evidence type="ECO:0000259" key="5">
    <source>
        <dbReference type="Pfam" id="PF08531"/>
    </source>
</evidence>
<evidence type="ECO:0000259" key="4">
    <source>
        <dbReference type="Pfam" id="PF05592"/>
    </source>
</evidence>
<organism evidence="8 9">
    <name type="scientific">Anaerocolumna jejuensis DSM 15929</name>
    <dbReference type="NCBI Taxonomy" id="1121322"/>
    <lineage>
        <taxon>Bacteria</taxon>
        <taxon>Bacillati</taxon>
        <taxon>Bacillota</taxon>
        <taxon>Clostridia</taxon>
        <taxon>Lachnospirales</taxon>
        <taxon>Lachnospiraceae</taxon>
        <taxon>Anaerocolumna</taxon>
    </lineage>
</organism>
<comment type="catalytic activity">
    <reaction evidence="1">
        <text>Hydrolysis of terminal non-reducing alpha-L-rhamnose residues in alpha-L-rhamnosides.</text>
        <dbReference type="EC" id="3.2.1.40"/>
    </reaction>
</comment>
<dbReference type="Proteomes" id="UP000184386">
    <property type="component" value="Unassembled WGS sequence"/>
</dbReference>
<evidence type="ECO:0000256" key="1">
    <source>
        <dbReference type="ARBA" id="ARBA00001445"/>
    </source>
</evidence>
<evidence type="ECO:0000259" key="7">
    <source>
        <dbReference type="Pfam" id="PF17390"/>
    </source>
</evidence>
<feature type="domain" description="Bacterial alpha-L-rhamnosidase N-terminal" evidence="5">
    <location>
        <begin position="149"/>
        <end position="338"/>
    </location>
</feature>
<feature type="domain" description="Alpha-L-rhamnosidase concanavalin-like" evidence="4">
    <location>
        <begin position="348"/>
        <end position="456"/>
    </location>
</feature>
<dbReference type="Pfam" id="PF25788">
    <property type="entry name" value="Ig_Rha78A_N"/>
    <property type="match status" value="1"/>
</dbReference>
<dbReference type="Pfam" id="PF17390">
    <property type="entry name" value="Bac_rhamnosid_C"/>
    <property type="match status" value="1"/>
</dbReference>
<dbReference type="Gene3D" id="2.60.420.10">
    <property type="entry name" value="Maltose phosphorylase, domain 3"/>
    <property type="match status" value="1"/>
</dbReference>
<dbReference type="InterPro" id="IPR016007">
    <property type="entry name" value="Alpha_rhamnosid"/>
</dbReference>
<gene>
    <name evidence="8" type="ORF">SAMN02745136_00037</name>
</gene>
<dbReference type="PANTHER" id="PTHR33307:SF11">
    <property type="entry name" value="ALPHA-L-RHAMNOSIDASE"/>
    <property type="match status" value="1"/>
</dbReference>
<dbReference type="SUPFAM" id="SSF48208">
    <property type="entry name" value="Six-hairpin glycosidases"/>
    <property type="match status" value="1"/>
</dbReference>
<dbReference type="InterPro" id="IPR013737">
    <property type="entry name" value="Bac_rhamnosid_N"/>
</dbReference>
<dbReference type="EMBL" id="FRAC01000006">
    <property type="protein sequence ID" value="SHJ44739.1"/>
    <property type="molecule type" value="Genomic_DNA"/>
</dbReference>
<evidence type="ECO:0000313" key="9">
    <source>
        <dbReference type="Proteomes" id="UP000184386"/>
    </source>
</evidence>
<dbReference type="InterPro" id="IPR008928">
    <property type="entry name" value="6-hairpin_glycosidase_sf"/>
</dbReference>
<dbReference type="Pfam" id="PF05592">
    <property type="entry name" value="Bac_rhamnosid"/>
    <property type="match status" value="1"/>
</dbReference>
<evidence type="ECO:0000313" key="8">
    <source>
        <dbReference type="EMBL" id="SHJ44739.1"/>
    </source>
</evidence>
<accession>A0A1M6JDD8</accession>
<dbReference type="PANTHER" id="PTHR33307">
    <property type="entry name" value="ALPHA-RHAMNOSIDASE (EUROFUNG)"/>
    <property type="match status" value="1"/>
</dbReference>
<feature type="domain" description="Alpha-L-rhamnosidase C-terminal" evidence="7">
    <location>
        <begin position="813"/>
        <end position="870"/>
    </location>
</feature>
<reference evidence="8 9" key="1">
    <citation type="submission" date="2016-11" db="EMBL/GenBank/DDBJ databases">
        <authorList>
            <person name="Jaros S."/>
            <person name="Januszkiewicz K."/>
            <person name="Wedrychowicz H."/>
        </authorList>
    </citation>
    <scope>NUCLEOTIDE SEQUENCE [LARGE SCALE GENOMIC DNA]</scope>
    <source>
        <strain evidence="8 9">DSM 15929</strain>
    </source>
</reference>
<dbReference type="EC" id="3.2.1.40" evidence="2"/>